<dbReference type="InterPro" id="IPR023485">
    <property type="entry name" value="Ptyr_pPase"/>
</dbReference>
<gene>
    <name evidence="4" type="ORF">ACFQWG_05870</name>
</gene>
<dbReference type="Gene3D" id="3.40.50.2300">
    <property type="match status" value="1"/>
</dbReference>
<evidence type="ECO:0000313" key="4">
    <source>
        <dbReference type="EMBL" id="MFC7580730.1"/>
    </source>
</evidence>
<evidence type="ECO:0000259" key="3">
    <source>
        <dbReference type="SMART" id="SM00418"/>
    </source>
</evidence>
<dbReference type="SUPFAM" id="SSF46785">
    <property type="entry name" value="Winged helix' DNA-binding domain"/>
    <property type="match status" value="1"/>
</dbReference>
<protein>
    <submittedName>
        <fullName evidence="4">Helix-turn-helix domain-containing protein</fullName>
    </submittedName>
</protein>
<proteinExistence type="predicted"/>
<dbReference type="SMART" id="SM00226">
    <property type="entry name" value="LMWPc"/>
    <property type="match status" value="1"/>
</dbReference>
<dbReference type="InterPro" id="IPR001845">
    <property type="entry name" value="HTH_ArsR_DNA-bd_dom"/>
</dbReference>
<keyword evidence="5" id="KW-1185">Reference proteome</keyword>
<feature type="domain" description="Phosphotyrosine protein phosphatase I" evidence="2">
    <location>
        <begin position="97"/>
        <end position="219"/>
    </location>
</feature>
<dbReference type="Pfam" id="PF01451">
    <property type="entry name" value="LMWPc"/>
    <property type="match status" value="1"/>
</dbReference>
<dbReference type="SUPFAM" id="SSF52788">
    <property type="entry name" value="Phosphotyrosine protein phosphatases I"/>
    <property type="match status" value="1"/>
</dbReference>
<dbReference type="EMBL" id="JBHTEF010000001">
    <property type="protein sequence ID" value="MFC7580730.1"/>
    <property type="molecule type" value="Genomic_DNA"/>
</dbReference>
<dbReference type="InterPro" id="IPR011991">
    <property type="entry name" value="ArsR-like_HTH"/>
</dbReference>
<dbReference type="Gene3D" id="1.10.10.10">
    <property type="entry name" value="Winged helix-like DNA-binding domain superfamily/Winged helix DNA-binding domain"/>
    <property type="match status" value="1"/>
</dbReference>
<dbReference type="InterPro" id="IPR036390">
    <property type="entry name" value="WH_DNA-bd_sf"/>
</dbReference>
<comment type="caution">
    <text evidence="4">The sequence shown here is derived from an EMBL/GenBank/DDBJ whole genome shotgun (WGS) entry which is preliminary data.</text>
</comment>
<dbReference type="SMART" id="SM00418">
    <property type="entry name" value="HTH_ARSR"/>
    <property type="match status" value="1"/>
</dbReference>
<keyword evidence="1" id="KW-0059">Arsenical resistance</keyword>
<evidence type="ECO:0000313" key="5">
    <source>
        <dbReference type="Proteomes" id="UP001596527"/>
    </source>
</evidence>
<accession>A0ABW2SLF3</accession>
<dbReference type="PANTHER" id="PTHR43428">
    <property type="entry name" value="ARSENATE REDUCTASE"/>
    <property type="match status" value="1"/>
</dbReference>
<reference evidence="5" key="1">
    <citation type="journal article" date="2019" name="Int. J. Syst. Evol. Microbiol.">
        <title>The Global Catalogue of Microorganisms (GCM) 10K type strain sequencing project: providing services to taxonomists for standard genome sequencing and annotation.</title>
        <authorList>
            <consortium name="The Broad Institute Genomics Platform"/>
            <consortium name="The Broad Institute Genome Sequencing Center for Infectious Disease"/>
            <person name="Wu L."/>
            <person name="Ma J."/>
        </authorList>
    </citation>
    <scope>NUCLEOTIDE SEQUENCE [LARGE SCALE GENOMIC DNA]</scope>
    <source>
        <strain evidence="5">CCUG 56698</strain>
    </source>
</reference>
<dbReference type="InterPro" id="IPR036196">
    <property type="entry name" value="Ptyr_pPase_sf"/>
</dbReference>
<dbReference type="PANTHER" id="PTHR43428:SF1">
    <property type="entry name" value="ARSENATE REDUCTASE"/>
    <property type="match status" value="1"/>
</dbReference>
<evidence type="ECO:0000259" key="2">
    <source>
        <dbReference type="SMART" id="SM00226"/>
    </source>
</evidence>
<dbReference type="InterPro" id="IPR036388">
    <property type="entry name" value="WH-like_DNA-bd_sf"/>
</dbReference>
<organism evidence="4 5">
    <name type="scientific">Schaalia naturae</name>
    <dbReference type="NCBI Taxonomy" id="635203"/>
    <lineage>
        <taxon>Bacteria</taxon>
        <taxon>Bacillati</taxon>
        <taxon>Actinomycetota</taxon>
        <taxon>Actinomycetes</taxon>
        <taxon>Actinomycetales</taxon>
        <taxon>Actinomycetaceae</taxon>
        <taxon>Schaalia</taxon>
    </lineage>
</organism>
<dbReference type="CDD" id="cd00090">
    <property type="entry name" value="HTH_ARSR"/>
    <property type="match status" value="1"/>
</dbReference>
<sequence length="223" mass="23851">MNTEQMSLESRVARHAALADPVRLQIIDLLTLGDRSPGELQAQLGLTSNLLAHHLGVLDRTDLIARSRSEGDRRRSYIRLRPSALDGLLTAPALTAQRVVFVCTGNSARSPLAAALWALVSPIPATSAGTHPAAATSVKAITAAERRGLPFDPHTPRDLDGVIGESDLVVTVCDRAHEELHHADALHWSVPNPGRIGTDAAYDAAFDEIARRVAHLSPQVSAK</sequence>
<dbReference type="RefSeq" id="WP_380973089.1">
    <property type="nucleotide sequence ID" value="NZ_JBHTEF010000001.1"/>
</dbReference>
<dbReference type="Proteomes" id="UP001596527">
    <property type="component" value="Unassembled WGS sequence"/>
</dbReference>
<dbReference type="Pfam" id="PF12840">
    <property type="entry name" value="HTH_20"/>
    <property type="match status" value="1"/>
</dbReference>
<evidence type="ECO:0000256" key="1">
    <source>
        <dbReference type="ARBA" id="ARBA00022849"/>
    </source>
</evidence>
<name>A0ABW2SLF3_9ACTO</name>
<feature type="domain" description="HTH arsR-type" evidence="3">
    <location>
        <begin position="13"/>
        <end position="90"/>
    </location>
</feature>